<dbReference type="AlphaFoldDB" id="A0A9Q0H3P5"/>
<accession>A0A9Q0H3P5</accession>
<keyword evidence="2" id="KW-0812">Transmembrane</keyword>
<dbReference type="EMBL" id="JAMYWD010000010">
    <property type="protein sequence ID" value="KAJ4959301.1"/>
    <property type="molecule type" value="Genomic_DNA"/>
</dbReference>
<feature type="transmembrane region" description="Helical" evidence="2">
    <location>
        <begin position="121"/>
        <end position="146"/>
    </location>
</feature>
<keyword evidence="2" id="KW-0472">Membrane</keyword>
<reference evidence="3" key="1">
    <citation type="journal article" date="2023" name="Plant J.">
        <title>The genome of the king protea, Protea cynaroides.</title>
        <authorList>
            <person name="Chang J."/>
            <person name="Duong T.A."/>
            <person name="Schoeman C."/>
            <person name="Ma X."/>
            <person name="Roodt D."/>
            <person name="Barker N."/>
            <person name="Li Z."/>
            <person name="Van de Peer Y."/>
            <person name="Mizrachi E."/>
        </authorList>
    </citation>
    <scope>NUCLEOTIDE SEQUENCE</scope>
    <source>
        <tissue evidence="3">Young leaves</tissue>
    </source>
</reference>
<keyword evidence="2" id="KW-1133">Transmembrane helix</keyword>
<sequence>MWLVAVKSAKPPKSEDELRLMIQPTSVRHKVNIFLKSTGSLATRSDDKRPEPQGRSRTSQKALVTLRPPNKLSVTSFTEDPQFASINFPLSSQPRSTSTSSSLGADVITSTSPKAIRLTTLVVASSALSVAPLAVLNSTILVMMTFGPSSSLGFLLQRWSTRNQSLLSEMLDPTASPIG</sequence>
<proteinExistence type="predicted"/>
<dbReference type="Proteomes" id="UP001141806">
    <property type="component" value="Unassembled WGS sequence"/>
</dbReference>
<organism evidence="3 4">
    <name type="scientific">Protea cynaroides</name>
    <dbReference type="NCBI Taxonomy" id="273540"/>
    <lineage>
        <taxon>Eukaryota</taxon>
        <taxon>Viridiplantae</taxon>
        <taxon>Streptophyta</taxon>
        <taxon>Embryophyta</taxon>
        <taxon>Tracheophyta</taxon>
        <taxon>Spermatophyta</taxon>
        <taxon>Magnoliopsida</taxon>
        <taxon>Proteales</taxon>
        <taxon>Proteaceae</taxon>
        <taxon>Protea</taxon>
    </lineage>
</organism>
<comment type="caution">
    <text evidence="3">The sequence shown here is derived from an EMBL/GenBank/DDBJ whole genome shotgun (WGS) entry which is preliminary data.</text>
</comment>
<evidence type="ECO:0000313" key="4">
    <source>
        <dbReference type="Proteomes" id="UP001141806"/>
    </source>
</evidence>
<protein>
    <submittedName>
        <fullName evidence="3">Uncharacterized protein</fullName>
    </submittedName>
</protein>
<name>A0A9Q0H3P5_9MAGN</name>
<feature type="compositionally biased region" description="Basic and acidic residues" evidence="1">
    <location>
        <begin position="44"/>
        <end position="54"/>
    </location>
</feature>
<evidence type="ECO:0000313" key="3">
    <source>
        <dbReference type="EMBL" id="KAJ4959301.1"/>
    </source>
</evidence>
<evidence type="ECO:0000256" key="2">
    <source>
        <dbReference type="SAM" id="Phobius"/>
    </source>
</evidence>
<feature type="region of interest" description="Disordered" evidence="1">
    <location>
        <begin position="39"/>
        <end position="60"/>
    </location>
</feature>
<keyword evidence="4" id="KW-1185">Reference proteome</keyword>
<gene>
    <name evidence="3" type="ORF">NE237_026412</name>
</gene>
<evidence type="ECO:0000256" key="1">
    <source>
        <dbReference type="SAM" id="MobiDB-lite"/>
    </source>
</evidence>